<dbReference type="EMBL" id="LSRQ01003945">
    <property type="protein sequence ID" value="OAY70331.1"/>
    <property type="molecule type" value="Genomic_DNA"/>
</dbReference>
<dbReference type="PANTHER" id="PTHR35167:SF3">
    <property type="entry name" value="OS05G0216466 PROTEIN"/>
    <property type="match status" value="1"/>
</dbReference>
<feature type="non-terminal residue" evidence="2">
    <location>
        <position position="1"/>
    </location>
</feature>
<dbReference type="AlphaFoldDB" id="A0A199V0C2"/>
<evidence type="ECO:0000313" key="3">
    <source>
        <dbReference type="Proteomes" id="UP000092600"/>
    </source>
</evidence>
<reference evidence="2 3" key="1">
    <citation type="journal article" date="2016" name="DNA Res.">
        <title>The draft genome of MD-2 pineapple using hybrid error correction of long reads.</title>
        <authorList>
            <person name="Redwan R.M."/>
            <person name="Saidin A."/>
            <person name="Kumar S.V."/>
        </authorList>
    </citation>
    <scope>NUCLEOTIDE SEQUENCE [LARGE SCALE GENOMIC DNA]</scope>
    <source>
        <strain evidence="3">cv. MD2</strain>
        <tissue evidence="2">Leaf</tissue>
    </source>
</reference>
<comment type="caution">
    <text evidence="2">The sequence shown here is derived from an EMBL/GenBank/DDBJ whole genome shotgun (WGS) entry which is preliminary data.</text>
</comment>
<evidence type="ECO:0000313" key="2">
    <source>
        <dbReference type="EMBL" id="OAY70331.1"/>
    </source>
</evidence>
<feature type="compositionally biased region" description="Low complexity" evidence="1">
    <location>
        <begin position="45"/>
        <end position="65"/>
    </location>
</feature>
<gene>
    <name evidence="2" type="ORF">ACMD2_26160</name>
</gene>
<protein>
    <submittedName>
        <fullName evidence="2">Uncharacterized protein</fullName>
    </submittedName>
</protein>
<accession>A0A199V0C2</accession>
<name>A0A199V0C2_ANACO</name>
<sequence length="446" mass="49193">RNKRGSYPSSPFIRPPETLEALAVLLLRRSTRRAAAELLVQLSESSSAASASSTAAAAASSAASSPRCVNTRPPPSLLAAEEEEDDDDDEEIIGGAAAPRRLRKRYRLVADLYAVSPPLREKRRILDKSSLFESITKINVMSWEILHIPGKPPSSLEHSTVNVVAATIEPKLANTLVRQLNQICLLEDLRHVKRVRRINSEGKVELSVILCISRENENVLEVIPSEVLEVVNTYQLRPFIAKVAKYAAMSKEEWEEQCKLWPTSYHPPNKYVFTIYVVNAAVIVDSLSSEIIAKATDQTGVPPTSLLKICSNHLTVAGEAHSACSMAGENGLAKQEVLCPPRNWLSHCTHSLKGVACLNPRGWIEQRPYDQKLVNYGSNFSWHPLRHATLVAIENAAARDRKLFPNLGSLVSNRNLNGGLENDSNNGPAKRLKTEKLEVRLPTSLS</sequence>
<proteinExistence type="predicted"/>
<feature type="region of interest" description="Disordered" evidence="1">
    <location>
        <begin position="44"/>
        <end position="75"/>
    </location>
</feature>
<organism evidence="2 3">
    <name type="scientific">Ananas comosus</name>
    <name type="common">Pineapple</name>
    <name type="synonym">Ananas ananas</name>
    <dbReference type="NCBI Taxonomy" id="4615"/>
    <lineage>
        <taxon>Eukaryota</taxon>
        <taxon>Viridiplantae</taxon>
        <taxon>Streptophyta</taxon>
        <taxon>Embryophyta</taxon>
        <taxon>Tracheophyta</taxon>
        <taxon>Spermatophyta</taxon>
        <taxon>Magnoliopsida</taxon>
        <taxon>Liliopsida</taxon>
        <taxon>Poales</taxon>
        <taxon>Bromeliaceae</taxon>
        <taxon>Bromelioideae</taxon>
        <taxon>Ananas</taxon>
    </lineage>
</organism>
<dbReference type="STRING" id="4615.A0A199V0C2"/>
<dbReference type="PANTHER" id="PTHR35167">
    <property type="entry name" value="OS05G0216466 PROTEIN"/>
    <property type="match status" value="1"/>
</dbReference>
<dbReference type="Proteomes" id="UP000092600">
    <property type="component" value="Unassembled WGS sequence"/>
</dbReference>
<evidence type="ECO:0000256" key="1">
    <source>
        <dbReference type="SAM" id="MobiDB-lite"/>
    </source>
</evidence>